<keyword evidence="1" id="KW-0812">Transmembrane</keyword>
<reference evidence="2" key="2">
    <citation type="submission" date="2023-06" db="EMBL/GenBank/DDBJ databases">
        <authorList>
            <consortium name="Lawrence Berkeley National Laboratory"/>
            <person name="Haridas S."/>
            <person name="Hensen N."/>
            <person name="Bonometti L."/>
            <person name="Westerberg I."/>
            <person name="Brannstrom I.O."/>
            <person name="Guillou S."/>
            <person name="Cros-Aarteil S."/>
            <person name="Calhoun S."/>
            <person name="Kuo A."/>
            <person name="Mondo S."/>
            <person name="Pangilinan J."/>
            <person name="Riley R."/>
            <person name="LaButti K."/>
            <person name="Andreopoulos B."/>
            <person name="Lipzen A."/>
            <person name="Chen C."/>
            <person name="Yanf M."/>
            <person name="Daum C."/>
            <person name="Ng V."/>
            <person name="Clum A."/>
            <person name="Steindorff A."/>
            <person name="Ohm R."/>
            <person name="Martin F."/>
            <person name="Silar P."/>
            <person name="Natvig D."/>
            <person name="Lalanne C."/>
            <person name="Gautier V."/>
            <person name="Ament-velasquez S.L."/>
            <person name="Kruys A."/>
            <person name="Hutchinson M.I."/>
            <person name="Powell A.J."/>
            <person name="Barry K."/>
            <person name="Miller A.N."/>
            <person name="Grigoriev I.V."/>
            <person name="Debuchy R."/>
            <person name="Gladieux P."/>
            <person name="Thoren M.H."/>
            <person name="Johannesson H."/>
        </authorList>
    </citation>
    <scope>NUCLEOTIDE SEQUENCE</scope>
    <source>
        <strain evidence="2">CBS 232.78</strain>
    </source>
</reference>
<reference evidence="2" key="1">
    <citation type="journal article" date="2023" name="Mol. Phylogenet. Evol.">
        <title>Genome-scale phylogeny and comparative genomics of the fungal order Sordariales.</title>
        <authorList>
            <person name="Hensen N."/>
            <person name="Bonometti L."/>
            <person name="Westerberg I."/>
            <person name="Brannstrom I.O."/>
            <person name="Guillou S."/>
            <person name="Cros-Aarteil S."/>
            <person name="Calhoun S."/>
            <person name="Haridas S."/>
            <person name="Kuo A."/>
            <person name="Mondo S."/>
            <person name="Pangilinan J."/>
            <person name="Riley R."/>
            <person name="LaButti K."/>
            <person name="Andreopoulos B."/>
            <person name="Lipzen A."/>
            <person name="Chen C."/>
            <person name="Yan M."/>
            <person name="Daum C."/>
            <person name="Ng V."/>
            <person name="Clum A."/>
            <person name="Steindorff A."/>
            <person name="Ohm R.A."/>
            <person name="Martin F."/>
            <person name="Silar P."/>
            <person name="Natvig D.O."/>
            <person name="Lalanne C."/>
            <person name="Gautier V."/>
            <person name="Ament-Velasquez S.L."/>
            <person name="Kruys A."/>
            <person name="Hutchinson M.I."/>
            <person name="Powell A.J."/>
            <person name="Barry K."/>
            <person name="Miller A.N."/>
            <person name="Grigoriev I.V."/>
            <person name="Debuchy R."/>
            <person name="Gladieux P."/>
            <person name="Hiltunen Thoren M."/>
            <person name="Johannesson H."/>
        </authorList>
    </citation>
    <scope>NUCLEOTIDE SEQUENCE</scope>
    <source>
        <strain evidence="2">CBS 232.78</strain>
    </source>
</reference>
<keyword evidence="1" id="KW-0472">Membrane</keyword>
<feature type="transmembrane region" description="Helical" evidence="1">
    <location>
        <begin position="124"/>
        <end position="145"/>
    </location>
</feature>
<proteinExistence type="predicted"/>
<protein>
    <submittedName>
        <fullName evidence="2">Uncharacterized protein</fullName>
    </submittedName>
</protein>
<organism evidence="2 3">
    <name type="scientific">Podospora didyma</name>
    <dbReference type="NCBI Taxonomy" id="330526"/>
    <lineage>
        <taxon>Eukaryota</taxon>
        <taxon>Fungi</taxon>
        <taxon>Dikarya</taxon>
        <taxon>Ascomycota</taxon>
        <taxon>Pezizomycotina</taxon>
        <taxon>Sordariomycetes</taxon>
        <taxon>Sordariomycetidae</taxon>
        <taxon>Sordariales</taxon>
        <taxon>Podosporaceae</taxon>
        <taxon>Podospora</taxon>
    </lineage>
</organism>
<name>A0AAE0NRU0_9PEZI</name>
<feature type="transmembrane region" description="Helical" evidence="1">
    <location>
        <begin position="90"/>
        <end position="112"/>
    </location>
</feature>
<dbReference type="AlphaFoldDB" id="A0AAE0NRU0"/>
<accession>A0AAE0NRU0</accession>
<dbReference type="EMBL" id="JAULSW010000003">
    <property type="protein sequence ID" value="KAK3386521.1"/>
    <property type="molecule type" value="Genomic_DNA"/>
</dbReference>
<keyword evidence="3" id="KW-1185">Reference proteome</keyword>
<dbReference type="Proteomes" id="UP001285441">
    <property type="component" value="Unassembled WGS sequence"/>
</dbReference>
<evidence type="ECO:0000313" key="2">
    <source>
        <dbReference type="EMBL" id="KAK3386521.1"/>
    </source>
</evidence>
<comment type="caution">
    <text evidence="2">The sequence shown here is derived from an EMBL/GenBank/DDBJ whole genome shotgun (WGS) entry which is preliminary data.</text>
</comment>
<gene>
    <name evidence="2" type="ORF">B0H63DRAFT_137129</name>
</gene>
<sequence>MIYVLVWVFDERTRRIRLVNKAELVESPGKSDSLSAHDFRYILDNPPPGKYFARIVARFLQGARGASPGAGRHPRVVLMFEFANLPRAKVLVTLASFTIPISAIVGVLYGVLQGPIADAVSLASYIVTAFSLFFAILEAGSLLGIDQPHVYTATDDLLEEYVVQRRIREGLFYARGRFGEDNGKPGDKDAVSV</sequence>
<evidence type="ECO:0000313" key="3">
    <source>
        <dbReference type="Proteomes" id="UP001285441"/>
    </source>
</evidence>
<evidence type="ECO:0000256" key="1">
    <source>
        <dbReference type="SAM" id="Phobius"/>
    </source>
</evidence>
<keyword evidence="1" id="KW-1133">Transmembrane helix</keyword>